<dbReference type="SUPFAM" id="SSF56925">
    <property type="entry name" value="OMPA-like"/>
    <property type="match status" value="1"/>
</dbReference>
<evidence type="ECO:0008006" key="4">
    <source>
        <dbReference type="Google" id="ProtNLM"/>
    </source>
</evidence>
<proteinExistence type="predicted"/>
<dbReference type="AlphaFoldDB" id="A0AAE4ZA09"/>
<feature type="signal peptide" evidence="1">
    <location>
        <begin position="1"/>
        <end position="22"/>
    </location>
</feature>
<dbReference type="EMBL" id="JAACAK010000130">
    <property type="protein sequence ID" value="NIR76539.1"/>
    <property type="molecule type" value="Genomic_DNA"/>
</dbReference>
<dbReference type="InterPro" id="IPR011250">
    <property type="entry name" value="OMP/PagP_B-barrel"/>
</dbReference>
<keyword evidence="1" id="KW-0732">Signal</keyword>
<name>A0AAE4ZA09_9BACT</name>
<sequence length="143" mass="15265">MNKPLAVMVFVSLLLAPGAASAQLAVGAQGSFGDDFDLGIGGRASYDMRQVELPVVLIGSFDYFFPDEDVGIDPSYWEANLNAGFINQVNPRLATWVGAGLNYANFEANGRQVLDRFGLNLLGGARVDVGDRLAGLGEVRIEI</sequence>
<evidence type="ECO:0000313" key="3">
    <source>
        <dbReference type="Proteomes" id="UP000702544"/>
    </source>
</evidence>
<gene>
    <name evidence="2" type="ORF">GWO12_15775</name>
</gene>
<feature type="chain" id="PRO_5042113324" description="Outer membrane protein beta-barrel domain-containing protein" evidence="1">
    <location>
        <begin position="23"/>
        <end position="143"/>
    </location>
</feature>
<evidence type="ECO:0000256" key="1">
    <source>
        <dbReference type="SAM" id="SignalP"/>
    </source>
</evidence>
<evidence type="ECO:0000313" key="2">
    <source>
        <dbReference type="EMBL" id="NIR76539.1"/>
    </source>
</evidence>
<organism evidence="2 3">
    <name type="scientific">Candidatus Kutchimonas denitrificans</name>
    <dbReference type="NCBI Taxonomy" id="3056748"/>
    <lineage>
        <taxon>Bacteria</taxon>
        <taxon>Pseudomonadati</taxon>
        <taxon>Gemmatimonadota</taxon>
        <taxon>Gemmatimonadia</taxon>
        <taxon>Candidatus Palauibacterales</taxon>
        <taxon>Candidatus Palauibacteraceae</taxon>
        <taxon>Candidatus Kutchimonas</taxon>
    </lineage>
</organism>
<protein>
    <recommendedName>
        <fullName evidence="4">Outer membrane protein beta-barrel domain-containing protein</fullName>
    </recommendedName>
</protein>
<feature type="non-terminal residue" evidence="2">
    <location>
        <position position="143"/>
    </location>
</feature>
<comment type="caution">
    <text evidence="2">The sequence shown here is derived from an EMBL/GenBank/DDBJ whole genome shotgun (WGS) entry which is preliminary data.</text>
</comment>
<reference evidence="2 3" key="1">
    <citation type="submission" date="2020-01" db="EMBL/GenBank/DDBJ databases">
        <title>Genomes assembled from Gulf of Kutch pelagic sediment metagenomes.</title>
        <authorList>
            <person name="Chandrashekar M."/>
            <person name="Mahajan M.S."/>
            <person name="Dave K.J."/>
            <person name="Vatsa P."/>
            <person name="Nathani N.M."/>
        </authorList>
    </citation>
    <scope>NUCLEOTIDE SEQUENCE [LARGE SCALE GENOMIC DNA]</scope>
    <source>
        <strain evidence="2">KS3-K002</strain>
    </source>
</reference>
<accession>A0AAE4ZA09</accession>
<dbReference type="Proteomes" id="UP000702544">
    <property type="component" value="Unassembled WGS sequence"/>
</dbReference>